<reference evidence="5 6" key="1">
    <citation type="journal article" date="2016" name="Front. Microbiol.">
        <title>Single-Cell (Meta-)Genomics of a Dimorphic Candidatus Thiomargarita nelsonii Reveals Genomic Plasticity.</title>
        <authorList>
            <person name="Flood B.E."/>
            <person name="Fliss P."/>
            <person name="Jones D.S."/>
            <person name="Dick G.J."/>
            <person name="Jain S."/>
            <person name="Kaster A.K."/>
            <person name="Winkel M."/>
            <person name="Mussmann M."/>
            <person name="Bailey J."/>
        </authorList>
    </citation>
    <scope>NUCLEOTIDE SEQUENCE [LARGE SCALE GENOMIC DNA]</scope>
    <source>
        <strain evidence="5">Hydrate Ridge</strain>
    </source>
</reference>
<evidence type="ECO:0000256" key="1">
    <source>
        <dbReference type="ARBA" id="ARBA00022737"/>
    </source>
</evidence>
<keyword evidence="4" id="KW-0732">Signal</keyword>
<dbReference type="AlphaFoldDB" id="A0A0A6S309"/>
<evidence type="ECO:0000256" key="3">
    <source>
        <dbReference type="PROSITE-ProRule" id="PRU00339"/>
    </source>
</evidence>
<feature type="signal peptide" evidence="4">
    <location>
        <begin position="1"/>
        <end position="18"/>
    </location>
</feature>
<keyword evidence="1" id="KW-0677">Repeat</keyword>
<dbReference type="SMART" id="SM00028">
    <property type="entry name" value="TPR"/>
    <property type="match status" value="3"/>
</dbReference>
<evidence type="ECO:0000256" key="2">
    <source>
        <dbReference type="ARBA" id="ARBA00022803"/>
    </source>
</evidence>
<dbReference type="Pfam" id="PF13432">
    <property type="entry name" value="TPR_16"/>
    <property type="match status" value="2"/>
</dbReference>
<dbReference type="InterPro" id="IPR051685">
    <property type="entry name" value="Ycf3/AcsC/BcsC/TPR_MFPF"/>
</dbReference>
<proteinExistence type="predicted"/>
<gene>
    <name evidence="5" type="ORF">PN36_10595</name>
</gene>
<dbReference type="InterPro" id="IPR019734">
    <property type="entry name" value="TPR_rpt"/>
</dbReference>
<evidence type="ECO:0000256" key="4">
    <source>
        <dbReference type="SAM" id="SignalP"/>
    </source>
</evidence>
<feature type="repeat" description="TPR" evidence="3">
    <location>
        <begin position="160"/>
        <end position="193"/>
    </location>
</feature>
<dbReference type="PANTHER" id="PTHR44943">
    <property type="entry name" value="CELLULOSE SYNTHASE OPERON PROTEIN C"/>
    <property type="match status" value="1"/>
</dbReference>
<dbReference type="InterPro" id="IPR011990">
    <property type="entry name" value="TPR-like_helical_dom_sf"/>
</dbReference>
<keyword evidence="2 3" id="KW-0802">TPR repeat</keyword>
<dbReference type="PROSITE" id="PS50005">
    <property type="entry name" value="TPR"/>
    <property type="match status" value="1"/>
</dbReference>
<name>A0A0A6S309_9GAMM</name>
<evidence type="ECO:0000313" key="5">
    <source>
        <dbReference type="EMBL" id="KHD05961.1"/>
    </source>
</evidence>
<dbReference type="Proteomes" id="UP000030428">
    <property type="component" value="Unassembled WGS sequence"/>
</dbReference>
<keyword evidence="6" id="KW-1185">Reference proteome</keyword>
<feature type="chain" id="PRO_5007387890" evidence="4">
    <location>
        <begin position="19"/>
        <end position="202"/>
    </location>
</feature>
<dbReference type="EMBL" id="JSZA02000032">
    <property type="protein sequence ID" value="KHD05961.1"/>
    <property type="molecule type" value="Genomic_DNA"/>
</dbReference>
<dbReference type="Gene3D" id="1.25.40.10">
    <property type="entry name" value="Tetratricopeptide repeat domain"/>
    <property type="match status" value="2"/>
</dbReference>
<protein>
    <submittedName>
        <fullName evidence="5">Uncharacterized protein</fullName>
    </submittedName>
</protein>
<sequence length="202" mass="23024">MKRTVFIPLLLLGTSVLAADDSWIQQAYHKSFHYEQTENYKAAIKSLLPVVRAYPKGYTANLRLGWLYYLMARYANSIAHYEVAIKTAPNAIEAKIGKLLPLLAQERYSEAEQTTYQILNTDFYNYLGNLRLSIALRKQKKTDLALEVVNKMLFLYPTNVSFLVELGQLYDQKGEKEKAAAVFRDVLVLAPENVTAKSYLGM</sequence>
<evidence type="ECO:0000313" key="6">
    <source>
        <dbReference type="Proteomes" id="UP000030428"/>
    </source>
</evidence>
<dbReference type="PANTHER" id="PTHR44943:SF8">
    <property type="entry name" value="TPR REPEAT-CONTAINING PROTEIN MJ0263"/>
    <property type="match status" value="1"/>
</dbReference>
<accession>A0A0A6S309</accession>
<organism evidence="5 6">
    <name type="scientific">Candidatus Thiomargarita nelsonii</name>
    <dbReference type="NCBI Taxonomy" id="1003181"/>
    <lineage>
        <taxon>Bacteria</taxon>
        <taxon>Pseudomonadati</taxon>
        <taxon>Pseudomonadota</taxon>
        <taxon>Gammaproteobacteria</taxon>
        <taxon>Thiotrichales</taxon>
        <taxon>Thiotrichaceae</taxon>
        <taxon>Thiomargarita</taxon>
    </lineage>
</organism>
<comment type="caution">
    <text evidence="5">The sequence shown here is derived from an EMBL/GenBank/DDBJ whole genome shotgun (WGS) entry which is preliminary data.</text>
</comment>
<dbReference type="SUPFAM" id="SSF48439">
    <property type="entry name" value="Protein prenylyltransferase"/>
    <property type="match status" value="1"/>
</dbReference>